<dbReference type="AlphaFoldDB" id="A0A843YXE8"/>
<dbReference type="RefSeq" id="WP_153235977.1">
    <property type="nucleotide sequence ID" value="NZ_WINI01000009.1"/>
</dbReference>
<evidence type="ECO:0008006" key="3">
    <source>
        <dbReference type="Google" id="ProtNLM"/>
    </source>
</evidence>
<keyword evidence="2" id="KW-1185">Reference proteome</keyword>
<proteinExistence type="predicted"/>
<organism evidence="1 2">
    <name type="scientific">Glaciimonas soli</name>
    <dbReference type="NCBI Taxonomy" id="2590999"/>
    <lineage>
        <taxon>Bacteria</taxon>
        <taxon>Pseudomonadati</taxon>
        <taxon>Pseudomonadota</taxon>
        <taxon>Betaproteobacteria</taxon>
        <taxon>Burkholderiales</taxon>
        <taxon>Oxalobacteraceae</taxon>
        <taxon>Glaciimonas</taxon>
    </lineage>
</organism>
<dbReference type="OrthoDB" id="9155965at2"/>
<sequence>MTTMERPNTNLDDIANVIGFSATLRITAWFGGSNLYIPGHAYEQHAVAKLIGLAAFKRLVEEWGNEHLTIPINRADEVDRRNRHISDLMVRGMGAKEIAFETGLHERRIQQLRRQLEESGLVPMVMYTKPPQYFSPQNCH</sequence>
<dbReference type="SUPFAM" id="SSF46689">
    <property type="entry name" value="Homeodomain-like"/>
    <property type="match status" value="1"/>
</dbReference>
<dbReference type="EMBL" id="WINI01000009">
    <property type="protein sequence ID" value="MQR02344.1"/>
    <property type="molecule type" value="Genomic_DNA"/>
</dbReference>
<accession>A0A843YXE8</accession>
<name>A0A843YXE8_9BURK</name>
<reference evidence="1 2" key="1">
    <citation type="submission" date="2019-10" db="EMBL/GenBank/DDBJ databases">
        <title>Glaciimonas soli sp. nov., a psychrophilic bacterium isolated from the forest soil of a high elevation mountain in Taiwan.</title>
        <authorList>
            <person name="Wang L.-T."/>
            <person name="Shieh W.Y."/>
        </authorList>
    </citation>
    <scope>NUCLEOTIDE SEQUENCE [LARGE SCALE GENOMIC DNA]</scope>
    <source>
        <strain evidence="1 2">GS1</strain>
    </source>
</reference>
<dbReference type="InterPro" id="IPR009057">
    <property type="entry name" value="Homeodomain-like_sf"/>
</dbReference>
<evidence type="ECO:0000313" key="1">
    <source>
        <dbReference type="EMBL" id="MQR02344.1"/>
    </source>
</evidence>
<protein>
    <recommendedName>
        <fullName evidence="3">Mor transcription activator domain-containing protein</fullName>
    </recommendedName>
</protein>
<evidence type="ECO:0000313" key="2">
    <source>
        <dbReference type="Proteomes" id="UP000451565"/>
    </source>
</evidence>
<gene>
    <name evidence="1" type="ORF">GEV47_16830</name>
</gene>
<dbReference type="Proteomes" id="UP000451565">
    <property type="component" value="Unassembled WGS sequence"/>
</dbReference>
<comment type="caution">
    <text evidence="1">The sequence shown here is derived from an EMBL/GenBank/DDBJ whole genome shotgun (WGS) entry which is preliminary data.</text>
</comment>